<accession>A0A402CUG6</accession>
<dbReference type="AlphaFoldDB" id="A0A402CUG6"/>
<organism evidence="1 2">
    <name type="scientific">Capsulimonas corticalis</name>
    <dbReference type="NCBI Taxonomy" id="2219043"/>
    <lineage>
        <taxon>Bacteria</taxon>
        <taxon>Bacillati</taxon>
        <taxon>Armatimonadota</taxon>
        <taxon>Armatimonadia</taxon>
        <taxon>Capsulimonadales</taxon>
        <taxon>Capsulimonadaceae</taxon>
        <taxon>Capsulimonas</taxon>
    </lineage>
</organism>
<protein>
    <submittedName>
        <fullName evidence="1">Uncharacterized protein</fullName>
    </submittedName>
</protein>
<proteinExistence type="predicted"/>
<sequence>MLKLTKTTTALGVYVLFATIAPQSAHAVQAIAIAGDNTPNPTINYSGGVSGVFNLNVPNGFLRSKISPMFNPSVKIVFSPLTGAGAAGYSFFPAAQAFDQVLSGGKFQVVDIPTGVVLLSGSFSNAILHGTNGSSSLALTLMKDSVLYNTPSPYFPVGASPQGGSLSLEFVSTAPVAAASTGFGGFKANDGITFAIH</sequence>
<dbReference type="EMBL" id="AP025739">
    <property type="protein sequence ID" value="BDI28976.1"/>
    <property type="molecule type" value="Genomic_DNA"/>
</dbReference>
<name>A0A402CUG6_9BACT</name>
<dbReference type="Proteomes" id="UP000287394">
    <property type="component" value="Chromosome"/>
</dbReference>
<evidence type="ECO:0000313" key="1">
    <source>
        <dbReference type="EMBL" id="BDI28976.1"/>
    </source>
</evidence>
<evidence type="ECO:0000313" key="2">
    <source>
        <dbReference type="Proteomes" id="UP000287394"/>
    </source>
</evidence>
<keyword evidence="2" id="KW-1185">Reference proteome</keyword>
<dbReference type="RefSeq" id="WP_119321028.1">
    <property type="nucleotide sequence ID" value="NZ_AP025739.1"/>
</dbReference>
<dbReference type="KEGG" id="ccot:CCAX7_10270"/>
<gene>
    <name evidence="1" type="ORF">CCAX7_10270</name>
</gene>
<reference evidence="1 2" key="1">
    <citation type="journal article" date="2019" name="Int. J. Syst. Evol. Microbiol.">
        <title>Capsulimonas corticalis gen. nov., sp. nov., an aerobic capsulated bacterium, of a novel bacterial order, Capsulimonadales ord. nov., of the class Armatimonadia of the phylum Armatimonadetes.</title>
        <authorList>
            <person name="Li J."/>
            <person name="Kudo C."/>
            <person name="Tonouchi A."/>
        </authorList>
    </citation>
    <scope>NUCLEOTIDE SEQUENCE [LARGE SCALE GENOMIC DNA]</scope>
    <source>
        <strain evidence="1 2">AX-7</strain>
    </source>
</reference>